<dbReference type="AlphaFoldDB" id="A0A699XID4"/>
<evidence type="ECO:0000313" key="1">
    <source>
        <dbReference type="EMBL" id="GFD59539.1"/>
    </source>
</evidence>
<reference evidence="1" key="1">
    <citation type="journal article" date="2019" name="Sci. Rep.">
        <title>Draft genome of Tanacetum cinerariifolium, the natural source of mosquito coil.</title>
        <authorList>
            <person name="Yamashiro T."/>
            <person name="Shiraishi A."/>
            <person name="Satake H."/>
            <person name="Nakayama K."/>
        </authorList>
    </citation>
    <scope>NUCLEOTIDE SEQUENCE</scope>
</reference>
<accession>A0A699XID4</accession>
<gene>
    <name evidence="1" type="ORF">Tci_931508</name>
</gene>
<comment type="caution">
    <text evidence="1">The sequence shown here is derived from an EMBL/GenBank/DDBJ whole genome shotgun (WGS) entry which is preliminary data.</text>
</comment>
<proteinExistence type="predicted"/>
<sequence length="42" mass="4459">GLSRLYAPRICSRWPGPSHLLGARCPAPRWPVGGGRAALAHP</sequence>
<feature type="non-terminal residue" evidence="1">
    <location>
        <position position="1"/>
    </location>
</feature>
<protein>
    <submittedName>
        <fullName evidence="1">Uncharacterized protein</fullName>
    </submittedName>
</protein>
<dbReference type="EMBL" id="BKCJ011866263">
    <property type="protein sequence ID" value="GFD59539.1"/>
    <property type="molecule type" value="Genomic_DNA"/>
</dbReference>
<name>A0A699XID4_TANCI</name>
<organism evidence="1">
    <name type="scientific">Tanacetum cinerariifolium</name>
    <name type="common">Dalmatian daisy</name>
    <name type="synonym">Chrysanthemum cinerariifolium</name>
    <dbReference type="NCBI Taxonomy" id="118510"/>
    <lineage>
        <taxon>Eukaryota</taxon>
        <taxon>Viridiplantae</taxon>
        <taxon>Streptophyta</taxon>
        <taxon>Embryophyta</taxon>
        <taxon>Tracheophyta</taxon>
        <taxon>Spermatophyta</taxon>
        <taxon>Magnoliopsida</taxon>
        <taxon>eudicotyledons</taxon>
        <taxon>Gunneridae</taxon>
        <taxon>Pentapetalae</taxon>
        <taxon>asterids</taxon>
        <taxon>campanulids</taxon>
        <taxon>Asterales</taxon>
        <taxon>Asteraceae</taxon>
        <taxon>Asteroideae</taxon>
        <taxon>Anthemideae</taxon>
        <taxon>Anthemidinae</taxon>
        <taxon>Tanacetum</taxon>
    </lineage>
</organism>